<feature type="domain" description="VOC" evidence="1">
    <location>
        <begin position="2"/>
        <end position="119"/>
    </location>
</feature>
<dbReference type="Gene3D" id="3.10.180.10">
    <property type="entry name" value="2,3-Dihydroxybiphenyl 1,2-Dioxygenase, domain 1"/>
    <property type="match status" value="1"/>
</dbReference>
<dbReference type="AlphaFoldDB" id="A0A544QKQ4"/>
<sequence length="228" mass="23957">MRFEHVSIPAVDPEGLSDWYARTLGVETTSNGDSDGVDIDAASVECGATTLEFQPAAEPAPQHLALRTPADIDALAAWLAERATIHPVEGAQSRRFEFLDADAVYVADGAGNVLECLCYDGDAAEGLAGGVPIAGVTEVGLPAPDVLALVEWLESAVGLSAWGSPSESFAWVGDRQARFVVLPAGSEWYPTEQAAESEPMGATVVDSDATPGTHVHPELPYEITVKIQ</sequence>
<dbReference type="OrthoDB" id="304574at2157"/>
<dbReference type="RefSeq" id="WP_142444420.1">
    <property type="nucleotide sequence ID" value="NZ_SESI01000004.1"/>
</dbReference>
<dbReference type="InterPro" id="IPR037523">
    <property type="entry name" value="VOC_core"/>
</dbReference>
<protein>
    <recommendedName>
        <fullName evidence="1">VOC domain-containing protein</fullName>
    </recommendedName>
</protein>
<keyword evidence="3" id="KW-1185">Reference proteome</keyword>
<dbReference type="SUPFAM" id="SSF54593">
    <property type="entry name" value="Glyoxalase/Bleomycin resistance protein/Dihydroxybiphenyl dioxygenase"/>
    <property type="match status" value="1"/>
</dbReference>
<gene>
    <name evidence="2" type="ORF">EWF95_12500</name>
</gene>
<evidence type="ECO:0000313" key="3">
    <source>
        <dbReference type="Proteomes" id="UP000315385"/>
    </source>
</evidence>
<dbReference type="EMBL" id="SESI01000004">
    <property type="protein sequence ID" value="TQQ78946.1"/>
    <property type="molecule type" value="Genomic_DNA"/>
</dbReference>
<dbReference type="Proteomes" id="UP000315385">
    <property type="component" value="Unassembled WGS sequence"/>
</dbReference>
<reference evidence="2 3" key="1">
    <citation type="submission" date="2019-02" db="EMBL/GenBank/DDBJ databases">
        <title>Halonotius sp. a new haloqrchaeon isolated from saline water.</title>
        <authorList>
            <person name="Duran-Viseras A."/>
            <person name="Sanchez-Porro C."/>
            <person name="Ventosa A."/>
        </authorList>
    </citation>
    <scope>NUCLEOTIDE SEQUENCE [LARGE SCALE GENOMIC DNA]</scope>
    <source>
        <strain evidence="2 3">F9-27</strain>
    </source>
</reference>
<evidence type="ECO:0000259" key="1">
    <source>
        <dbReference type="PROSITE" id="PS51819"/>
    </source>
</evidence>
<proteinExistence type="predicted"/>
<accession>A0A544QKQ4</accession>
<dbReference type="InterPro" id="IPR029068">
    <property type="entry name" value="Glyas_Bleomycin-R_OHBP_Dase"/>
</dbReference>
<organism evidence="2 3">
    <name type="scientific">Halonotius roseus</name>
    <dbReference type="NCBI Taxonomy" id="2511997"/>
    <lineage>
        <taxon>Archaea</taxon>
        <taxon>Methanobacteriati</taxon>
        <taxon>Methanobacteriota</taxon>
        <taxon>Stenosarchaea group</taxon>
        <taxon>Halobacteria</taxon>
        <taxon>Halobacteriales</taxon>
        <taxon>Haloferacaceae</taxon>
        <taxon>Halonotius</taxon>
    </lineage>
</organism>
<evidence type="ECO:0000313" key="2">
    <source>
        <dbReference type="EMBL" id="TQQ78946.1"/>
    </source>
</evidence>
<dbReference type="PROSITE" id="PS51819">
    <property type="entry name" value="VOC"/>
    <property type="match status" value="1"/>
</dbReference>
<comment type="caution">
    <text evidence="2">The sequence shown here is derived from an EMBL/GenBank/DDBJ whole genome shotgun (WGS) entry which is preliminary data.</text>
</comment>
<name>A0A544QKQ4_9EURY</name>